<organism evidence="1 2">
    <name type="scientific">Micromonospora endophytica</name>
    <dbReference type="NCBI Taxonomy" id="515350"/>
    <lineage>
        <taxon>Bacteria</taxon>
        <taxon>Bacillati</taxon>
        <taxon>Actinomycetota</taxon>
        <taxon>Actinomycetes</taxon>
        <taxon>Micromonosporales</taxon>
        <taxon>Micromonosporaceae</taxon>
        <taxon>Micromonospora</taxon>
    </lineage>
</organism>
<protein>
    <submittedName>
        <fullName evidence="1">Uncharacterized protein</fullName>
    </submittedName>
</protein>
<dbReference type="AlphaFoldDB" id="A0A2W2CFZ6"/>
<dbReference type="RefSeq" id="WP_147374981.1">
    <property type="nucleotide sequence ID" value="NZ_AP023358.1"/>
</dbReference>
<comment type="caution">
    <text evidence="1">The sequence shown here is derived from an EMBL/GenBank/DDBJ whole genome shotgun (WGS) entry which is preliminary data.</text>
</comment>
<evidence type="ECO:0000313" key="2">
    <source>
        <dbReference type="Proteomes" id="UP000248627"/>
    </source>
</evidence>
<proteinExistence type="predicted"/>
<keyword evidence="2" id="KW-1185">Reference proteome</keyword>
<dbReference type="OrthoDB" id="3400600at2"/>
<sequence>MNRWEIILGIVLGLLVNEVTDISPWIARKLVHWSAYRWTTDPATAAGYAEEWAALIDERPGKLLKLLTATRFTLGAAGRAVPRIAKNGTKTARLTSRRIKARLAAINSPWNKPREMEMIVPHDLLTKGTDLKHLAEHIKIAHEQRHRPDLVMKTQDGRSLIIHMKATRKRNRFWHRFK</sequence>
<accession>A0A2W2CFZ6</accession>
<evidence type="ECO:0000313" key="1">
    <source>
        <dbReference type="EMBL" id="PZF98325.1"/>
    </source>
</evidence>
<dbReference type="EMBL" id="POTX01000042">
    <property type="protein sequence ID" value="PZF98325.1"/>
    <property type="molecule type" value="Genomic_DNA"/>
</dbReference>
<reference evidence="1 2" key="1">
    <citation type="submission" date="2018-01" db="EMBL/GenBank/DDBJ databases">
        <title>Draft genome sequence of Jishengella endophytica.</title>
        <authorList>
            <person name="Sahin N."/>
            <person name="Ay H."/>
            <person name="Saygin H."/>
        </authorList>
    </citation>
    <scope>NUCLEOTIDE SEQUENCE [LARGE SCALE GENOMIC DNA]</scope>
    <source>
        <strain evidence="1 2">DSM 45430</strain>
    </source>
</reference>
<name>A0A2W2CFZ6_9ACTN</name>
<dbReference type="Proteomes" id="UP000248627">
    <property type="component" value="Unassembled WGS sequence"/>
</dbReference>
<gene>
    <name evidence="1" type="ORF">C1I93_09135</name>
</gene>